<dbReference type="EMBL" id="QQBC01000002">
    <property type="protein sequence ID" value="RDI67843.1"/>
    <property type="molecule type" value="Genomic_DNA"/>
</dbReference>
<keyword evidence="3" id="KW-1185">Reference proteome</keyword>
<gene>
    <name evidence="2" type="ORF">DFR76_102243</name>
</gene>
<feature type="region of interest" description="Disordered" evidence="1">
    <location>
        <begin position="38"/>
        <end position="57"/>
    </location>
</feature>
<evidence type="ECO:0000313" key="2">
    <source>
        <dbReference type="EMBL" id="RDI67843.1"/>
    </source>
</evidence>
<feature type="compositionally biased region" description="Low complexity" evidence="1">
    <location>
        <begin position="38"/>
        <end position="49"/>
    </location>
</feature>
<dbReference type="AlphaFoldDB" id="A0A370IAU6"/>
<organism evidence="2 3">
    <name type="scientific">Nocardia pseudobrasiliensis</name>
    <dbReference type="NCBI Taxonomy" id="45979"/>
    <lineage>
        <taxon>Bacteria</taxon>
        <taxon>Bacillati</taxon>
        <taxon>Actinomycetota</taxon>
        <taxon>Actinomycetes</taxon>
        <taxon>Mycobacteriales</taxon>
        <taxon>Nocardiaceae</taxon>
        <taxon>Nocardia</taxon>
    </lineage>
</organism>
<accession>A0A370IAU6</accession>
<comment type="caution">
    <text evidence="2">The sequence shown here is derived from an EMBL/GenBank/DDBJ whole genome shotgun (WGS) entry which is preliminary data.</text>
</comment>
<proteinExistence type="predicted"/>
<evidence type="ECO:0000313" key="3">
    <source>
        <dbReference type="Proteomes" id="UP000254869"/>
    </source>
</evidence>
<protein>
    <submittedName>
        <fullName evidence="2">Uncharacterized protein</fullName>
    </submittedName>
</protein>
<dbReference type="Proteomes" id="UP000254869">
    <property type="component" value="Unassembled WGS sequence"/>
</dbReference>
<reference evidence="2 3" key="1">
    <citation type="submission" date="2018-07" db="EMBL/GenBank/DDBJ databases">
        <title>Genomic Encyclopedia of Type Strains, Phase IV (KMG-IV): sequencing the most valuable type-strain genomes for metagenomic binning, comparative biology and taxonomic classification.</title>
        <authorList>
            <person name="Goeker M."/>
        </authorList>
    </citation>
    <scope>NUCLEOTIDE SEQUENCE [LARGE SCALE GENOMIC DNA]</scope>
    <source>
        <strain evidence="2 3">DSM 44290</strain>
    </source>
</reference>
<name>A0A370IAU6_9NOCA</name>
<evidence type="ECO:0000256" key="1">
    <source>
        <dbReference type="SAM" id="MobiDB-lite"/>
    </source>
</evidence>
<sequence length="176" mass="18134">MPGRANVSRHTLVPVSRYRFAVASAWMTTVVLSVGCSHTESSGDASSSSPTARPDDTTPVAAVWAVPQRFLGEWSGTASDGRGGYQIVLTINSGKNAEEMGASVVTERATGVRCERVERLLGAGESDLTLAARSLGGDACANLATVSTVRLLPDGSLTYAVAGGSGAAITGNLRHR</sequence>